<dbReference type="Proteomes" id="UP001362999">
    <property type="component" value="Unassembled WGS sequence"/>
</dbReference>
<accession>A0AAW0B3Y2</accession>
<dbReference type="AlphaFoldDB" id="A0AAW0B3Y2"/>
<reference evidence="2 3" key="1">
    <citation type="journal article" date="2024" name="J Genomics">
        <title>Draft genome sequencing and assembly of Favolaschia claudopus CIRM-BRFM 2984 isolated from oak limbs.</title>
        <authorList>
            <person name="Navarro D."/>
            <person name="Drula E."/>
            <person name="Chaduli D."/>
            <person name="Cazenave R."/>
            <person name="Ahrendt S."/>
            <person name="Wang J."/>
            <person name="Lipzen A."/>
            <person name="Daum C."/>
            <person name="Barry K."/>
            <person name="Grigoriev I.V."/>
            <person name="Favel A."/>
            <person name="Rosso M.N."/>
            <person name="Martin F."/>
        </authorList>
    </citation>
    <scope>NUCLEOTIDE SEQUENCE [LARGE SCALE GENOMIC DNA]</scope>
    <source>
        <strain evidence="2 3">CIRM-BRFM 2984</strain>
    </source>
</reference>
<gene>
    <name evidence="2" type="ORF">R3P38DRAFT_2970944</name>
</gene>
<feature type="region of interest" description="Disordered" evidence="1">
    <location>
        <begin position="290"/>
        <end position="347"/>
    </location>
</feature>
<name>A0AAW0B3Y2_9AGAR</name>
<keyword evidence="3" id="KW-1185">Reference proteome</keyword>
<organism evidence="2 3">
    <name type="scientific">Favolaschia claudopus</name>
    <dbReference type="NCBI Taxonomy" id="2862362"/>
    <lineage>
        <taxon>Eukaryota</taxon>
        <taxon>Fungi</taxon>
        <taxon>Dikarya</taxon>
        <taxon>Basidiomycota</taxon>
        <taxon>Agaricomycotina</taxon>
        <taxon>Agaricomycetes</taxon>
        <taxon>Agaricomycetidae</taxon>
        <taxon>Agaricales</taxon>
        <taxon>Marasmiineae</taxon>
        <taxon>Mycenaceae</taxon>
        <taxon>Favolaschia</taxon>
    </lineage>
</organism>
<evidence type="ECO:0000256" key="1">
    <source>
        <dbReference type="SAM" id="MobiDB-lite"/>
    </source>
</evidence>
<sequence>MSLLLASTTSPLQIVITDAALAYISSAAAADSANHSFSFSFRNVSSTSLSIFQDAPDDICAQLALAGEHVLRTCFLSLAFSSDLGGAGACSRPSGFIATIRDAILIPAVYSALINCSNSNESDYDKKLHWRGPATRPASDAFLLFVAALHVSTDDYDQVLAWFKETFGPLINVAMSAYDESSSSVQQEGNCMPNQPPDYTYAPALELLAQIKAQTQTGDNHSSTSKNIGTPPKSASGYLSNSLQTLQKATRALAFFSAVSGPTTSRTRSSLTTAAETVAKLAQNTLRITQWKKTGQSKKRPVKSILDIRPHPSSYRNLDNTDSQEEEVPDTNRTQFQAPQQSFSLESDSHLRIPAPFPFRLEHLAMANPSESVTRPWQYTRSVSAFAPSLSNHFMPRSRNINDTDQSFLPQTSRRHSQLPAEILRLPAMRRSSLSFGRASED</sequence>
<proteinExistence type="predicted"/>
<evidence type="ECO:0000313" key="2">
    <source>
        <dbReference type="EMBL" id="KAK7019895.1"/>
    </source>
</evidence>
<evidence type="ECO:0000313" key="3">
    <source>
        <dbReference type="Proteomes" id="UP001362999"/>
    </source>
</evidence>
<comment type="caution">
    <text evidence="2">The sequence shown here is derived from an EMBL/GenBank/DDBJ whole genome shotgun (WGS) entry which is preliminary data.</text>
</comment>
<feature type="compositionally biased region" description="Polar residues" evidence="1">
    <location>
        <begin position="214"/>
        <end position="228"/>
    </location>
</feature>
<feature type="compositionally biased region" description="Polar residues" evidence="1">
    <location>
        <begin position="331"/>
        <end position="346"/>
    </location>
</feature>
<feature type="region of interest" description="Disordered" evidence="1">
    <location>
        <begin position="214"/>
        <end position="236"/>
    </location>
</feature>
<protein>
    <submittedName>
        <fullName evidence="2">Uncharacterized protein</fullName>
    </submittedName>
</protein>
<dbReference type="EMBL" id="JAWWNJ010000042">
    <property type="protein sequence ID" value="KAK7019895.1"/>
    <property type="molecule type" value="Genomic_DNA"/>
</dbReference>